<dbReference type="PANTHER" id="PTHR21180">
    <property type="entry name" value="ENDONUCLEASE/EXONUCLEASE/PHOSPHATASE FAMILY DOMAIN-CONTAINING PROTEIN 1"/>
    <property type="match status" value="1"/>
</dbReference>
<feature type="region of interest" description="Disordered" evidence="1">
    <location>
        <begin position="112"/>
        <end position="191"/>
    </location>
</feature>
<dbReference type="PANTHER" id="PTHR21180:SF32">
    <property type="entry name" value="ENDONUCLEASE_EXONUCLEASE_PHOSPHATASE FAMILY DOMAIN-CONTAINING PROTEIN 1"/>
    <property type="match status" value="1"/>
</dbReference>
<dbReference type="GO" id="GO:0015627">
    <property type="term" value="C:type II protein secretion system complex"/>
    <property type="evidence" value="ECO:0007669"/>
    <property type="project" value="TreeGrafter"/>
</dbReference>
<dbReference type="GO" id="GO:0015628">
    <property type="term" value="P:protein secretion by the type II secretion system"/>
    <property type="evidence" value="ECO:0007669"/>
    <property type="project" value="TreeGrafter"/>
</dbReference>
<keyword evidence="2" id="KW-1133">Transmembrane helix</keyword>
<dbReference type="OrthoDB" id="9790239at2"/>
<name>A0A3S0XLF3_9MICO</name>
<dbReference type="RefSeq" id="WP_127050642.1">
    <property type="nucleotide sequence ID" value="NZ_RZGZ01000003.1"/>
</dbReference>
<dbReference type="InterPro" id="IPR051675">
    <property type="entry name" value="Endo/Exo/Phosphatase_dom_1"/>
</dbReference>
<keyword evidence="2" id="KW-0472">Membrane</keyword>
<feature type="transmembrane region" description="Helical" evidence="2">
    <location>
        <begin position="20"/>
        <end position="43"/>
    </location>
</feature>
<feature type="compositionally biased region" description="Basic residues" evidence="1">
    <location>
        <begin position="120"/>
        <end position="131"/>
    </location>
</feature>
<sequence>MTSALKTSRWGGPDGPSARWLLLTSIWLVFVLLPNGVTTWLGFAFIGFAMLRPVWIAASVAYFVATVMIETTEALGAWSVVLGGVLWVVGIAHGIAANRTWQTTLWSRMERGLSPLGRGRPSRSRRTASRRSGRDVPDEAVGLLDAAGTDGSDYLAETPSGGRTSASGRSSRASRGRTPAPNTRQKALPTTPVDVNTATQKALQALPGFTRQRAKAVLAERERLGGFSSVEQFSAVASLQPHELTRLLPVLECSPRPRRARSFGRRVDL</sequence>
<evidence type="ECO:0000256" key="2">
    <source>
        <dbReference type="SAM" id="Phobius"/>
    </source>
</evidence>
<organism evidence="3 4">
    <name type="scientific">Labedella endophytica</name>
    <dbReference type="NCBI Taxonomy" id="1523160"/>
    <lineage>
        <taxon>Bacteria</taxon>
        <taxon>Bacillati</taxon>
        <taxon>Actinomycetota</taxon>
        <taxon>Actinomycetes</taxon>
        <taxon>Micrococcales</taxon>
        <taxon>Microbacteriaceae</taxon>
        <taxon>Labedella</taxon>
    </lineage>
</organism>
<evidence type="ECO:0000313" key="4">
    <source>
        <dbReference type="Proteomes" id="UP000274909"/>
    </source>
</evidence>
<evidence type="ECO:0000313" key="3">
    <source>
        <dbReference type="EMBL" id="RUQ99079.1"/>
    </source>
</evidence>
<dbReference type="Gene3D" id="1.10.150.320">
    <property type="entry name" value="Photosystem II 12 kDa extrinsic protein"/>
    <property type="match status" value="1"/>
</dbReference>
<dbReference type="SUPFAM" id="SSF47781">
    <property type="entry name" value="RuvA domain 2-like"/>
    <property type="match status" value="1"/>
</dbReference>
<dbReference type="AlphaFoldDB" id="A0A3S0XLF3"/>
<dbReference type="Proteomes" id="UP000274909">
    <property type="component" value="Unassembled WGS sequence"/>
</dbReference>
<feature type="compositionally biased region" description="Low complexity" evidence="1">
    <location>
        <begin position="158"/>
        <end position="181"/>
    </location>
</feature>
<dbReference type="Pfam" id="PF12836">
    <property type="entry name" value="HHH_3"/>
    <property type="match status" value="1"/>
</dbReference>
<feature type="transmembrane region" description="Helical" evidence="2">
    <location>
        <begin position="75"/>
        <end position="96"/>
    </location>
</feature>
<feature type="transmembrane region" description="Helical" evidence="2">
    <location>
        <begin position="50"/>
        <end position="69"/>
    </location>
</feature>
<dbReference type="InterPro" id="IPR010994">
    <property type="entry name" value="RuvA_2-like"/>
</dbReference>
<dbReference type="EMBL" id="RZGZ01000003">
    <property type="protein sequence ID" value="RUQ99079.1"/>
    <property type="molecule type" value="Genomic_DNA"/>
</dbReference>
<evidence type="ECO:0000256" key="1">
    <source>
        <dbReference type="SAM" id="MobiDB-lite"/>
    </source>
</evidence>
<comment type="caution">
    <text evidence="3">The sequence shown here is derived from an EMBL/GenBank/DDBJ whole genome shotgun (WGS) entry which is preliminary data.</text>
</comment>
<keyword evidence="2" id="KW-0812">Transmembrane</keyword>
<gene>
    <name evidence="3" type="ORF">ELQ94_12250</name>
</gene>
<keyword evidence="4" id="KW-1185">Reference proteome</keyword>
<protein>
    <submittedName>
        <fullName evidence="3">Helix-hairpin-helix domain-containing protein</fullName>
    </submittedName>
</protein>
<accession>A0A3S0XLF3</accession>
<reference evidence="3 4" key="1">
    <citation type="submission" date="2018-12" db="EMBL/GenBank/DDBJ databases">
        <authorList>
            <person name="Li F."/>
        </authorList>
    </citation>
    <scope>NUCLEOTIDE SEQUENCE [LARGE SCALE GENOMIC DNA]</scope>
    <source>
        <strain evidence="3 4">EGI 6500705</strain>
    </source>
</reference>
<proteinExistence type="predicted"/>